<gene>
    <name evidence="3" type="ORF">KGQ19_42480</name>
</gene>
<organism evidence="3 4">
    <name type="scientific">Catenulispora pinistramenti</name>
    <dbReference type="NCBI Taxonomy" id="2705254"/>
    <lineage>
        <taxon>Bacteria</taxon>
        <taxon>Bacillati</taxon>
        <taxon>Actinomycetota</taxon>
        <taxon>Actinomycetes</taxon>
        <taxon>Catenulisporales</taxon>
        <taxon>Catenulisporaceae</taxon>
        <taxon>Catenulispora</taxon>
    </lineage>
</organism>
<dbReference type="SUPFAM" id="SSF56219">
    <property type="entry name" value="DNase I-like"/>
    <property type="match status" value="1"/>
</dbReference>
<dbReference type="Proteomes" id="UP000730482">
    <property type="component" value="Unassembled WGS sequence"/>
</dbReference>
<dbReference type="InterPro" id="IPR036691">
    <property type="entry name" value="Endo/exonu/phosph_ase_sf"/>
</dbReference>
<accession>A0ABS5L5C0</accession>
<feature type="domain" description="Ricin B lectin" evidence="2">
    <location>
        <begin position="273"/>
        <end position="354"/>
    </location>
</feature>
<reference evidence="3 4" key="1">
    <citation type="submission" date="2020-02" db="EMBL/GenBank/DDBJ databases">
        <title>Acidophilic actinobacteria isolated from forest soil.</title>
        <authorList>
            <person name="Golinska P."/>
        </authorList>
    </citation>
    <scope>NUCLEOTIDE SEQUENCE [LARGE SCALE GENOMIC DNA]</scope>
    <source>
        <strain evidence="3 4">NL8</strain>
    </source>
</reference>
<dbReference type="PROSITE" id="PS50231">
    <property type="entry name" value="RICIN_B_LECTIN"/>
    <property type="match status" value="1"/>
</dbReference>
<dbReference type="InterPro" id="IPR000772">
    <property type="entry name" value="Ricin_B_lectin"/>
</dbReference>
<dbReference type="CDD" id="cd00161">
    <property type="entry name" value="beta-trefoil_Ricin-like"/>
    <property type="match status" value="1"/>
</dbReference>
<sequence length="431" mass="46261">MHHPHLNRAQGSGRTGGRRKLLALLTGVLLTATFLILSGPATSAAAADTHRLATWNMQRGTDRWAAALALSNNADVVALQEAPITPPTGAQPLRPIYGAGIDGYRIPGGRQRGVRYLFILHPAVHANLGVNPAMITSWLPDEVVSVDGYVRDALVVVHRDDDTAFASIHSSATGGGDSGVLIRDVVDEAHNLGVPNWVVLGDFNRDPRNLPALGLPAGSHIYNSGMATQRSGGELDYMVSNVLTQNWQATRGANEGGSDHWPVTFSSLRAGANPTRFTISDQGNSSVLDVEEAQKANGTHVILYHPDNGTNQLWKLKATGFYNTYDRIISVNSNKCLDVDNGAASTTGSQMNVWQCHPGGNGNDTQNFALEHPVPLFPNLTTINDTTTDLYVNVSENASADGTPVIQYPLQYGQLPYPANNESFYFHPAVS</sequence>
<evidence type="ECO:0000313" key="4">
    <source>
        <dbReference type="Proteomes" id="UP000730482"/>
    </source>
</evidence>
<name>A0ABS5L5C0_9ACTN</name>
<evidence type="ECO:0000259" key="2">
    <source>
        <dbReference type="Pfam" id="PF14200"/>
    </source>
</evidence>
<dbReference type="Gene3D" id="2.80.10.50">
    <property type="match status" value="1"/>
</dbReference>
<dbReference type="Gene3D" id="3.60.10.10">
    <property type="entry name" value="Endonuclease/exonuclease/phosphatase"/>
    <property type="match status" value="1"/>
</dbReference>
<keyword evidence="4" id="KW-1185">Reference proteome</keyword>
<proteinExistence type="predicted"/>
<dbReference type="Pfam" id="PF03372">
    <property type="entry name" value="Exo_endo_phos"/>
    <property type="match status" value="1"/>
</dbReference>
<dbReference type="Pfam" id="PF14200">
    <property type="entry name" value="RicinB_lectin_2"/>
    <property type="match status" value="1"/>
</dbReference>
<feature type="domain" description="Endonuclease/exonuclease/phosphatase" evidence="1">
    <location>
        <begin position="53"/>
        <end position="260"/>
    </location>
</feature>
<evidence type="ECO:0000259" key="1">
    <source>
        <dbReference type="Pfam" id="PF03372"/>
    </source>
</evidence>
<dbReference type="EMBL" id="JAAFYZ010000263">
    <property type="protein sequence ID" value="MBS2553541.1"/>
    <property type="molecule type" value="Genomic_DNA"/>
</dbReference>
<dbReference type="RefSeq" id="WP_212020214.1">
    <property type="nucleotide sequence ID" value="NZ_JAAFYZ010000263.1"/>
</dbReference>
<evidence type="ECO:0000313" key="3">
    <source>
        <dbReference type="EMBL" id="MBS2553541.1"/>
    </source>
</evidence>
<dbReference type="SUPFAM" id="SSF50370">
    <property type="entry name" value="Ricin B-like lectins"/>
    <property type="match status" value="1"/>
</dbReference>
<comment type="caution">
    <text evidence="3">The sequence shown here is derived from an EMBL/GenBank/DDBJ whole genome shotgun (WGS) entry which is preliminary data.</text>
</comment>
<dbReference type="InterPro" id="IPR005135">
    <property type="entry name" value="Endo/exonuclease/phosphatase"/>
</dbReference>
<dbReference type="InterPro" id="IPR035992">
    <property type="entry name" value="Ricin_B-like_lectins"/>
</dbReference>
<protein>
    <submittedName>
        <fullName evidence="3">RICIN domain-containing protein</fullName>
    </submittedName>
</protein>